<evidence type="ECO:0000313" key="2">
    <source>
        <dbReference type="EMBL" id="TQL47560.1"/>
    </source>
</evidence>
<protein>
    <submittedName>
        <fullName evidence="2">Uncharacterized protein</fullName>
    </submittedName>
</protein>
<proteinExistence type="predicted"/>
<evidence type="ECO:0000256" key="1">
    <source>
        <dbReference type="SAM" id="MobiDB-lite"/>
    </source>
</evidence>
<keyword evidence="3" id="KW-1185">Reference proteome</keyword>
<dbReference type="EMBL" id="VFOM01000001">
    <property type="protein sequence ID" value="TQL47560.1"/>
    <property type="molecule type" value="Genomic_DNA"/>
</dbReference>
<feature type="region of interest" description="Disordered" evidence="1">
    <location>
        <begin position="1"/>
        <end position="23"/>
    </location>
</feature>
<accession>A0A542YHI3</accession>
<sequence length="237" mass="25195">MVNPQSNPEEAVMTGAPSQPMKLATTSDDQIGLSYAEVLYLLAMGPGPAAERTRETLLLDGIDDAEKISLIGASALMARGLIAFTEDGESIGAVDQALYIRFVLTNATRWTAFQATDGGEGGDTGFFIESPRGQLLVQPRAFDTWWFVLLHPDAAASDVLAATALGWGDSAPEMAVFIRSRTMTVDRSFTIHVAAGSWSYAFGVTGAPEPEQRREDVSRADTEAAVKGFADSVGEAS</sequence>
<evidence type="ECO:0000313" key="3">
    <source>
        <dbReference type="Proteomes" id="UP000317998"/>
    </source>
</evidence>
<name>A0A542YHI3_9MICO</name>
<comment type="caution">
    <text evidence="2">The sequence shown here is derived from an EMBL/GenBank/DDBJ whole genome shotgun (WGS) entry which is preliminary data.</text>
</comment>
<gene>
    <name evidence="2" type="ORF">FB562_0625</name>
</gene>
<reference evidence="2 3" key="1">
    <citation type="submission" date="2019-06" db="EMBL/GenBank/DDBJ databases">
        <title>Sequencing the genomes of 1000 actinobacteria strains.</title>
        <authorList>
            <person name="Klenk H.-P."/>
        </authorList>
    </citation>
    <scope>NUCLEOTIDE SEQUENCE [LARGE SCALE GENOMIC DNA]</scope>
    <source>
        <strain evidence="2 3">DSM 26477</strain>
    </source>
</reference>
<organism evidence="2 3">
    <name type="scientific">Homoserinimonas aerilata</name>
    <dbReference type="NCBI Taxonomy" id="1162970"/>
    <lineage>
        <taxon>Bacteria</taxon>
        <taxon>Bacillati</taxon>
        <taxon>Actinomycetota</taxon>
        <taxon>Actinomycetes</taxon>
        <taxon>Micrococcales</taxon>
        <taxon>Microbacteriaceae</taxon>
        <taxon>Homoserinimonas</taxon>
    </lineage>
</organism>
<dbReference type="Proteomes" id="UP000317998">
    <property type="component" value="Unassembled WGS sequence"/>
</dbReference>
<dbReference type="AlphaFoldDB" id="A0A542YHI3"/>